<proteinExistence type="inferred from homology"/>
<feature type="non-terminal residue" evidence="11">
    <location>
        <position position="219"/>
    </location>
</feature>
<evidence type="ECO:0000256" key="2">
    <source>
        <dbReference type="ARBA" id="ARBA00013172"/>
    </source>
</evidence>
<gene>
    <name evidence="11" type="ORF">OSB1V03_LOCUS20307</name>
</gene>
<dbReference type="SUPFAM" id="SSF56214">
    <property type="entry name" value="4'-phosphopantetheinyl transferase"/>
    <property type="match status" value="2"/>
</dbReference>
<dbReference type="EC" id="2.7.8.7" evidence="2"/>
<evidence type="ECO:0000313" key="11">
    <source>
        <dbReference type="EMBL" id="CAD7645005.1"/>
    </source>
</evidence>
<dbReference type="Pfam" id="PF01648">
    <property type="entry name" value="ACPS"/>
    <property type="match status" value="1"/>
</dbReference>
<dbReference type="InterPro" id="IPR008278">
    <property type="entry name" value="4-PPantetheinyl_Trfase_dom"/>
</dbReference>
<dbReference type="PANTHER" id="PTHR12215">
    <property type="entry name" value="PHOSPHOPANTETHEINE TRANSFERASE"/>
    <property type="match status" value="1"/>
</dbReference>
<evidence type="ECO:0000259" key="10">
    <source>
        <dbReference type="Pfam" id="PF22624"/>
    </source>
</evidence>
<organism evidence="11">
    <name type="scientific">Medioppia subpectinata</name>
    <dbReference type="NCBI Taxonomy" id="1979941"/>
    <lineage>
        <taxon>Eukaryota</taxon>
        <taxon>Metazoa</taxon>
        <taxon>Ecdysozoa</taxon>
        <taxon>Arthropoda</taxon>
        <taxon>Chelicerata</taxon>
        <taxon>Arachnida</taxon>
        <taxon>Acari</taxon>
        <taxon>Acariformes</taxon>
        <taxon>Sarcoptiformes</taxon>
        <taxon>Oribatida</taxon>
        <taxon>Brachypylina</taxon>
        <taxon>Oppioidea</taxon>
        <taxon>Oppiidae</taxon>
        <taxon>Medioppia</taxon>
    </lineage>
</organism>
<dbReference type="InterPro" id="IPR055066">
    <property type="entry name" value="AASDHPPT_N"/>
</dbReference>
<dbReference type="AlphaFoldDB" id="A0A7R9LNM2"/>
<keyword evidence="12" id="KW-1185">Reference proteome</keyword>
<dbReference type="Proteomes" id="UP000759131">
    <property type="component" value="Unassembled WGS sequence"/>
</dbReference>
<comment type="catalytic activity">
    <reaction evidence="8">
        <text>apo-[ACP] + acetyl-CoA = acetyl-[ACP] + adenosine 3',5'-bisphosphate + H(+)</text>
        <dbReference type="Rhea" id="RHEA:46564"/>
        <dbReference type="Rhea" id="RHEA-COMP:9621"/>
        <dbReference type="Rhea" id="RHEA-COMP:9690"/>
        <dbReference type="ChEBI" id="CHEBI:15378"/>
        <dbReference type="ChEBI" id="CHEBI:29999"/>
        <dbReference type="ChEBI" id="CHEBI:57288"/>
        <dbReference type="ChEBI" id="CHEBI:58343"/>
        <dbReference type="ChEBI" id="CHEBI:78446"/>
    </reaction>
    <physiologicalReaction direction="left-to-right" evidence="8">
        <dbReference type="Rhea" id="RHEA:46565"/>
    </physiologicalReaction>
</comment>
<keyword evidence="4" id="KW-0808">Transferase</keyword>
<evidence type="ECO:0000256" key="4">
    <source>
        <dbReference type="ARBA" id="ARBA00022679"/>
    </source>
</evidence>
<protein>
    <recommendedName>
        <fullName evidence="3">L-aminoadipate-semialdehyde dehydrogenase-phosphopantetheinyl transferase</fullName>
        <ecNumber evidence="2">2.7.8.7</ecNumber>
    </recommendedName>
    <alternativeName>
        <fullName evidence="5">4'-phosphopantetheinyl transferase</fullName>
    </alternativeName>
    <alternativeName>
        <fullName evidence="6">Alpha-aminoadipic semialdehyde dehydrogenase-phosphopantetheinyl transferase</fullName>
    </alternativeName>
</protein>
<dbReference type="InterPro" id="IPR037143">
    <property type="entry name" value="4-PPantetheinyl_Trfase_dom_sf"/>
</dbReference>
<evidence type="ECO:0000256" key="3">
    <source>
        <dbReference type="ARBA" id="ARBA00016301"/>
    </source>
</evidence>
<evidence type="ECO:0000256" key="7">
    <source>
        <dbReference type="ARBA" id="ARBA00048641"/>
    </source>
</evidence>
<dbReference type="GO" id="GO:0005829">
    <property type="term" value="C:cytosol"/>
    <property type="evidence" value="ECO:0007669"/>
    <property type="project" value="TreeGrafter"/>
</dbReference>
<evidence type="ECO:0000256" key="1">
    <source>
        <dbReference type="ARBA" id="ARBA00006195"/>
    </source>
</evidence>
<accession>A0A7R9LNM2</accession>
<evidence type="ECO:0000256" key="8">
    <source>
        <dbReference type="ARBA" id="ARBA00048794"/>
    </source>
</evidence>
<evidence type="ECO:0000313" key="12">
    <source>
        <dbReference type="Proteomes" id="UP000759131"/>
    </source>
</evidence>
<dbReference type="Gene3D" id="3.90.470.20">
    <property type="entry name" value="4'-phosphopantetheinyl transferase domain"/>
    <property type="match status" value="1"/>
</dbReference>
<dbReference type="OrthoDB" id="26719at2759"/>
<name>A0A7R9LNM2_9ACAR</name>
<dbReference type="GO" id="GO:0000287">
    <property type="term" value="F:magnesium ion binding"/>
    <property type="evidence" value="ECO:0007669"/>
    <property type="project" value="InterPro"/>
</dbReference>
<evidence type="ECO:0000256" key="6">
    <source>
        <dbReference type="ARBA" id="ARBA00033443"/>
    </source>
</evidence>
<feature type="domain" description="4'-phosphopantetheinyl transferase" evidence="9">
    <location>
        <begin position="159"/>
        <end position="219"/>
    </location>
</feature>
<dbReference type="InterPro" id="IPR050559">
    <property type="entry name" value="P-Pant_transferase_sf"/>
</dbReference>
<dbReference type="Pfam" id="PF22624">
    <property type="entry name" value="AASDHPPT_N"/>
    <property type="match status" value="1"/>
</dbReference>
<dbReference type="EMBL" id="OC887543">
    <property type="protein sequence ID" value="CAD7645005.1"/>
    <property type="molecule type" value="Genomic_DNA"/>
</dbReference>
<dbReference type="GO" id="GO:0008897">
    <property type="term" value="F:holo-[acyl-carrier-protein] synthase activity"/>
    <property type="evidence" value="ECO:0007669"/>
    <property type="project" value="UniProtKB-EC"/>
</dbReference>
<sequence length="219" mass="25190">MRGLWVSFIPQIECQMSGDCSVVAVEDNTTDTSSADTMASLVKSSCVRWALNASKWRPTREEWLLATRLIQKEEMSRINRFVFKTDAKLALVGRLLMRSGVSKRFPSVPYKDILFDRTDKGKPYLVLPTSDEVSAKPFDLNISHSGDYCVMGSVGADKVGVDVMRIEYSGQRNDRPVDDFFRLMNRQFSDSEWRFINTGADDKQRIFRFIRLWTLKESF</sequence>
<dbReference type="GO" id="GO:0019878">
    <property type="term" value="P:lysine biosynthetic process via aminoadipic acid"/>
    <property type="evidence" value="ECO:0007669"/>
    <property type="project" value="TreeGrafter"/>
</dbReference>
<dbReference type="EMBL" id="CAJPIZ010032968">
    <property type="protein sequence ID" value="CAG2120360.1"/>
    <property type="molecule type" value="Genomic_DNA"/>
</dbReference>
<comment type="catalytic activity">
    <reaction evidence="7">
        <text>apo-[ACP] + CoA = holo-[ACP] + adenosine 3',5'-bisphosphate + H(+)</text>
        <dbReference type="Rhea" id="RHEA:12068"/>
        <dbReference type="Rhea" id="RHEA-COMP:9685"/>
        <dbReference type="Rhea" id="RHEA-COMP:9690"/>
        <dbReference type="ChEBI" id="CHEBI:15378"/>
        <dbReference type="ChEBI" id="CHEBI:29999"/>
        <dbReference type="ChEBI" id="CHEBI:57287"/>
        <dbReference type="ChEBI" id="CHEBI:58343"/>
        <dbReference type="ChEBI" id="CHEBI:64479"/>
        <dbReference type="EC" id="2.7.8.7"/>
    </reaction>
    <physiologicalReaction direction="left-to-right" evidence="7">
        <dbReference type="Rhea" id="RHEA:12069"/>
    </physiologicalReaction>
</comment>
<comment type="similarity">
    <text evidence="1">Belongs to the P-Pant transferase superfamily. AcpS family.</text>
</comment>
<evidence type="ECO:0000259" key="9">
    <source>
        <dbReference type="Pfam" id="PF01648"/>
    </source>
</evidence>
<feature type="domain" description="4'-phosphopantetheinyl transferase N-terminal" evidence="10">
    <location>
        <begin position="54"/>
        <end position="153"/>
    </location>
</feature>
<dbReference type="PANTHER" id="PTHR12215:SF10">
    <property type="entry name" value="L-AMINOADIPATE-SEMIALDEHYDE DEHYDROGENASE-PHOSPHOPANTETHEINYL TRANSFERASE"/>
    <property type="match status" value="1"/>
</dbReference>
<evidence type="ECO:0000256" key="5">
    <source>
        <dbReference type="ARBA" id="ARBA00030484"/>
    </source>
</evidence>
<reference evidence="11" key="1">
    <citation type="submission" date="2020-11" db="EMBL/GenBank/DDBJ databases">
        <authorList>
            <person name="Tran Van P."/>
        </authorList>
    </citation>
    <scope>NUCLEOTIDE SEQUENCE</scope>
</reference>